<proteinExistence type="predicted"/>
<name>A0A1H5XP94_9ACTN</name>
<dbReference type="NCBIfam" id="TIGR03945">
    <property type="entry name" value="PLP_SbnA_fam"/>
    <property type="match status" value="1"/>
</dbReference>
<gene>
    <name evidence="6" type="ORF">SAMN04489712_103341</name>
</gene>
<dbReference type="InterPro" id="IPR036052">
    <property type="entry name" value="TrpB-like_PALP_sf"/>
</dbReference>
<keyword evidence="4" id="KW-0663">Pyridoxal phosphate</keyword>
<dbReference type="OrthoDB" id="9805733at2"/>
<dbReference type="InterPro" id="IPR001926">
    <property type="entry name" value="TrpB-like_PALP"/>
</dbReference>
<sequence>MLFEAPHDIVLDDIFLKLDGFAHGTDLALKLEGLNPAGSVKLKTAVALIDDAEASGRLLSGGRVIESSSGNLGVALSMLAAARGYRFTCVTDQNAQAAHITAMHRLGAEVVIVTRRDRHHGYLGERIRYIQERLREDPSLVWPNQYANLANRDVHRDTTAAAILREFGRVDFLFAGAGTTGTLMGCAQLFRRRSPGTRIIAVDAAGSVTFGDTPRSRHIPGLGTSRRPEIARPEDMDDVLFIEEPEAVETCREVAVRYGLLVGGSTGSVLAGVRRYAGRFSHDAVVVAISPDLGDRYLDTVYSDAWVDEKYGLDGTRPTRPAL</sequence>
<dbReference type="Proteomes" id="UP000236723">
    <property type="component" value="Unassembled WGS sequence"/>
</dbReference>
<reference evidence="7" key="1">
    <citation type="submission" date="2016-10" db="EMBL/GenBank/DDBJ databases">
        <authorList>
            <person name="Varghese N."/>
            <person name="Submissions S."/>
        </authorList>
    </citation>
    <scope>NUCLEOTIDE SEQUENCE [LARGE SCALE GENOMIC DNA]</scope>
    <source>
        <strain evidence="7">DSM 43163</strain>
    </source>
</reference>
<dbReference type="InterPro" id="IPR023927">
    <property type="entry name" value="SbnA"/>
</dbReference>
<keyword evidence="7" id="KW-1185">Reference proteome</keyword>
<dbReference type="Gene3D" id="3.40.50.1100">
    <property type="match status" value="2"/>
</dbReference>
<dbReference type="CDD" id="cd01561">
    <property type="entry name" value="CBS_like"/>
    <property type="match status" value="1"/>
</dbReference>
<accession>A0A1H5XP94</accession>
<dbReference type="Pfam" id="PF00291">
    <property type="entry name" value="PALP"/>
    <property type="match status" value="1"/>
</dbReference>
<evidence type="ECO:0000313" key="6">
    <source>
        <dbReference type="EMBL" id="SEG13453.1"/>
    </source>
</evidence>
<dbReference type="GO" id="GO:0016740">
    <property type="term" value="F:transferase activity"/>
    <property type="evidence" value="ECO:0007669"/>
    <property type="project" value="UniProtKB-KW"/>
</dbReference>
<dbReference type="InterPro" id="IPR050214">
    <property type="entry name" value="Cys_Synth/Cystath_Beta-Synth"/>
</dbReference>
<dbReference type="RefSeq" id="WP_103937270.1">
    <property type="nucleotide sequence ID" value="NZ_FNVO01000003.1"/>
</dbReference>
<comment type="subunit">
    <text evidence="2">Homodimer.</text>
</comment>
<evidence type="ECO:0000256" key="3">
    <source>
        <dbReference type="ARBA" id="ARBA00022679"/>
    </source>
</evidence>
<evidence type="ECO:0000256" key="1">
    <source>
        <dbReference type="ARBA" id="ARBA00001933"/>
    </source>
</evidence>
<evidence type="ECO:0000259" key="5">
    <source>
        <dbReference type="Pfam" id="PF00291"/>
    </source>
</evidence>
<organism evidence="6 7">
    <name type="scientific">Thermomonospora echinospora</name>
    <dbReference type="NCBI Taxonomy" id="1992"/>
    <lineage>
        <taxon>Bacteria</taxon>
        <taxon>Bacillati</taxon>
        <taxon>Actinomycetota</taxon>
        <taxon>Actinomycetes</taxon>
        <taxon>Streptosporangiales</taxon>
        <taxon>Thermomonosporaceae</taxon>
        <taxon>Thermomonospora</taxon>
    </lineage>
</organism>
<comment type="cofactor">
    <cofactor evidence="1">
        <name>pyridoxal 5'-phosphate</name>
        <dbReference type="ChEBI" id="CHEBI:597326"/>
    </cofactor>
</comment>
<dbReference type="GO" id="GO:1901605">
    <property type="term" value="P:alpha-amino acid metabolic process"/>
    <property type="evidence" value="ECO:0007669"/>
    <property type="project" value="UniProtKB-ARBA"/>
</dbReference>
<evidence type="ECO:0000313" key="7">
    <source>
        <dbReference type="Proteomes" id="UP000236723"/>
    </source>
</evidence>
<protein>
    <submittedName>
        <fullName evidence="6">Cysteine synthase A</fullName>
    </submittedName>
</protein>
<dbReference type="SUPFAM" id="SSF53686">
    <property type="entry name" value="Tryptophan synthase beta subunit-like PLP-dependent enzymes"/>
    <property type="match status" value="1"/>
</dbReference>
<dbReference type="AlphaFoldDB" id="A0A1H5XP94"/>
<feature type="domain" description="Tryptophan synthase beta chain-like PALP" evidence="5">
    <location>
        <begin position="17"/>
        <end position="292"/>
    </location>
</feature>
<dbReference type="EMBL" id="FNVO01000003">
    <property type="protein sequence ID" value="SEG13453.1"/>
    <property type="molecule type" value="Genomic_DNA"/>
</dbReference>
<evidence type="ECO:0000256" key="4">
    <source>
        <dbReference type="ARBA" id="ARBA00022898"/>
    </source>
</evidence>
<keyword evidence="3" id="KW-0808">Transferase</keyword>
<evidence type="ECO:0000256" key="2">
    <source>
        <dbReference type="ARBA" id="ARBA00011738"/>
    </source>
</evidence>
<dbReference type="PANTHER" id="PTHR10314">
    <property type="entry name" value="CYSTATHIONINE BETA-SYNTHASE"/>
    <property type="match status" value="1"/>
</dbReference>